<dbReference type="AlphaFoldDB" id="A0A7T0PCD2"/>
<keyword evidence="2" id="KW-1185">Reference proteome</keyword>
<reference evidence="1 2" key="1">
    <citation type="submission" date="2020-11" db="EMBL/GenBank/DDBJ databases">
        <title>Corynebacterium sp. ZJ-599.</title>
        <authorList>
            <person name="Zhou J."/>
        </authorList>
    </citation>
    <scope>NUCLEOTIDE SEQUENCE [LARGE SCALE GENOMIC DNA]</scope>
    <source>
        <strain evidence="1 2">ZJ-599</strain>
    </source>
</reference>
<proteinExistence type="predicted"/>
<evidence type="ECO:0000313" key="2">
    <source>
        <dbReference type="Proteomes" id="UP000594681"/>
    </source>
</evidence>
<gene>
    <name evidence="1" type="ORF">G7Y31_02510</name>
</gene>
<dbReference type="EMBL" id="CP064954">
    <property type="protein sequence ID" value="QPK79602.1"/>
    <property type="molecule type" value="Genomic_DNA"/>
</dbReference>
<sequence>MELPGDGCTGAGFAAAGDTGTWDTGAGEAGAWGDCGGIGKLELEPAGAVAGGGHAGVSGAGHAAAGAVVASGAGAVQVAVQSGCAGLATSLGTSVEQACSQHASRAV</sequence>
<dbReference type="Proteomes" id="UP000594681">
    <property type="component" value="Chromosome"/>
</dbReference>
<organism evidence="1 2">
    <name type="scientific">Corynebacterium lizhenjunii</name>
    <dbReference type="NCBI Taxonomy" id="2709394"/>
    <lineage>
        <taxon>Bacteria</taxon>
        <taxon>Bacillati</taxon>
        <taxon>Actinomycetota</taxon>
        <taxon>Actinomycetes</taxon>
        <taxon>Mycobacteriales</taxon>
        <taxon>Corynebacteriaceae</taxon>
        <taxon>Corynebacterium</taxon>
    </lineage>
</organism>
<protein>
    <submittedName>
        <fullName evidence="1">Uncharacterized protein</fullName>
    </submittedName>
</protein>
<evidence type="ECO:0000313" key="1">
    <source>
        <dbReference type="EMBL" id="QPK79602.1"/>
    </source>
</evidence>
<dbReference type="KEGG" id="cliz:G7Y31_02510"/>
<dbReference type="RefSeq" id="WP_196823604.1">
    <property type="nucleotide sequence ID" value="NZ_CP064954.1"/>
</dbReference>
<name>A0A7T0PCD2_9CORY</name>
<accession>A0A7T0PCD2</accession>